<proteinExistence type="predicted"/>
<keyword evidence="3" id="KW-1185">Reference proteome</keyword>
<organism evidence="2 3">
    <name type="scientific">Arthrobacter ginkgonis</name>
    <dbReference type="NCBI Taxonomy" id="1630594"/>
    <lineage>
        <taxon>Bacteria</taxon>
        <taxon>Bacillati</taxon>
        <taxon>Actinomycetota</taxon>
        <taxon>Actinomycetes</taxon>
        <taxon>Micrococcales</taxon>
        <taxon>Micrococcaceae</taxon>
        <taxon>Arthrobacter</taxon>
    </lineage>
</organism>
<feature type="domain" description="HTH arsR-type" evidence="1">
    <location>
        <begin position="20"/>
        <end position="98"/>
    </location>
</feature>
<sequence length="112" mass="12127">MVRRREITDEPAVDDFDFPRVLNAIADPIRLAIVTQLAAAPGDLSCGSFILPVHPSTATHHFTALRQAGVIHQFYAGTSRMNVLRRDDLNAVFPGFLDSVISAAAKASTPAR</sequence>
<gene>
    <name evidence="2" type="ORF">GCM10023081_40030</name>
</gene>
<reference evidence="3" key="1">
    <citation type="journal article" date="2019" name="Int. J. Syst. Evol. Microbiol.">
        <title>The Global Catalogue of Microorganisms (GCM) 10K type strain sequencing project: providing services to taxonomists for standard genome sequencing and annotation.</title>
        <authorList>
            <consortium name="The Broad Institute Genomics Platform"/>
            <consortium name="The Broad Institute Genome Sequencing Center for Infectious Disease"/>
            <person name="Wu L."/>
            <person name="Ma J."/>
        </authorList>
    </citation>
    <scope>NUCLEOTIDE SEQUENCE [LARGE SCALE GENOMIC DNA]</scope>
    <source>
        <strain evidence="3">JCM 30742</strain>
    </source>
</reference>
<protein>
    <submittedName>
        <fullName evidence="2">Helix-turn-helix domain-containing protein</fullName>
    </submittedName>
</protein>
<dbReference type="Proteomes" id="UP001500752">
    <property type="component" value="Unassembled WGS sequence"/>
</dbReference>
<dbReference type="InterPro" id="IPR036390">
    <property type="entry name" value="WH_DNA-bd_sf"/>
</dbReference>
<accession>A0ABP7D0E9</accession>
<dbReference type="SMART" id="SM00418">
    <property type="entry name" value="HTH_ARSR"/>
    <property type="match status" value="1"/>
</dbReference>
<evidence type="ECO:0000313" key="2">
    <source>
        <dbReference type="EMBL" id="GAA3699142.1"/>
    </source>
</evidence>
<dbReference type="Gene3D" id="1.10.10.10">
    <property type="entry name" value="Winged helix-like DNA-binding domain superfamily/Winged helix DNA-binding domain"/>
    <property type="match status" value="1"/>
</dbReference>
<dbReference type="InterPro" id="IPR001845">
    <property type="entry name" value="HTH_ArsR_DNA-bd_dom"/>
</dbReference>
<evidence type="ECO:0000259" key="1">
    <source>
        <dbReference type="SMART" id="SM00418"/>
    </source>
</evidence>
<dbReference type="CDD" id="cd00090">
    <property type="entry name" value="HTH_ARSR"/>
    <property type="match status" value="1"/>
</dbReference>
<dbReference type="SUPFAM" id="SSF46785">
    <property type="entry name" value="Winged helix' DNA-binding domain"/>
    <property type="match status" value="1"/>
</dbReference>
<name>A0ABP7D0E9_9MICC</name>
<dbReference type="InterPro" id="IPR036388">
    <property type="entry name" value="WH-like_DNA-bd_sf"/>
</dbReference>
<comment type="caution">
    <text evidence="2">The sequence shown here is derived from an EMBL/GenBank/DDBJ whole genome shotgun (WGS) entry which is preliminary data.</text>
</comment>
<evidence type="ECO:0000313" key="3">
    <source>
        <dbReference type="Proteomes" id="UP001500752"/>
    </source>
</evidence>
<dbReference type="InterPro" id="IPR011991">
    <property type="entry name" value="ArsR-like_HTH"/>
</dbReference>
<dbReference type="EMBL" id="BAABEO010000026">
    <property type="protein sequence ID" value="GAA3699142.1"/>
    <property type="molecule type" value="Genomic_DNA"/>
</dbReference>